<reference evidence="3 4" key="1">
    <citation type="submission" date="2018-06" db="EMBL/GenBank/DDBJ databases">
        <authorList>
            <consortium name="Pathogen Informatics"/>
            <person name="Doyle S."/>
        </authorList>
    </citation>
    <scope>NUCLEOTIDE SEQUENCE [LARGE SCALE GENOMIC DNA]</scope>
    <source>
        <strain evidence="3 4">NCTC5664</strain>
    </source>
</reference>
<keyword evidence="3" id="KW-0378">Hydrolase</keyword>
<dbReference type="GO" id="GO:0006396">
    <property type="term" value="P:RNA processing"/>
    <property type="evidence" value="ECO:0007669"/>
    <property type="project" value="InterPro"/>
</dbReference>
<keyword evidence="1" id="KW-0694">RNA-binding</keyword>
<dbReference type="CDD" id="cd00593">
    <property type="entry name" value="RIBOc"/>
    <property type="match status" value="1"/>
</dbReference>
<dbReference type="InterPro" id="IPR000999">
    <property type="entry name" value="RNase_III_dom"/>
</dbReference>
<dbReference type="Gene3D" id="1.10.1520.10">
    <property type="entry name" value="Ribonuclease III domain"/>
    <property type="match status" value="1"/>
</dbReference>
<dbReference type="GO" id="GO:0004525">
    <property type="term" value="F:ribonuclease III activity"/>
    <property type="evidence" value="ECO:0007669"/>
    <property type="project" value="UniProtKB-EC"/>
</dbReference>
<evidence type="ECO:0000313" key="4">
    <source>
        <dbReference type="Proteomes" id="UP000254502"/>
    </source>
</evidence>
<evidence type="ECO:0000313" key="3">
    <source>
        <dbReference type="EMBL" id="SUK81941.1"/>
    </source>
</evidence>
<dbReference type="SUPFAM" id="SSF69065">
    <property type="entry name" value="RNase III domain-like"/>
    <property type="match status" value="1"/>
</dbReference>
<dbReference type="Proteomes" id="UP000254502">
    <property type="component" value="Unassembled WGS sequence"/>
</dbReference>
<dbReference type="EMBL" id="UHAQ01000003">
    <property type="protein sequence ID" value="SUK81941.1"/>
    <property type="molecule type" value="Genomic_DNA"/>
</dbReference>
<dbReference type="PROSITE" id="PS00517">
    <property type="entry name" value="RNASE_3_1"/>
    <property type="match status" value="1"/>
</dbReference>
<protein>
    <submittedName>
        <fullName evidence="3">Ribonuclease III</fullName>
        <ecNumber evidence="3">3.1.26.3</ecNumber>
    </submittedName>
</protein>
<dbReference type="InterPro" id="IPR036389">
    <property type="entry name" value="RNase_III_sf"/>
</dbReference>
<proteinExistence type="predicted"/>
<sequence length="46" mass="5587">MNRLDHNERLEFLGDAVLELTVSRYLFDKHPTCRREFNKNACHYCM</sequence>
<dbReference type="PROSITE" id="PS50142">
    <property type="entry name" value="RNASE_3_2"/>
    <property type="match status" value="1"/>
</dbReference>
<keyword evidence="1" id="KW-0699">rRNA-binding</keyword>
<accession>A0A380DYU8</accession>
<name>A0A380DYU8_STAAU</name>
<evidence type="ECO:0000256" key="1">
    <source>
        <dbReference type="ARBA" id="ARBA00022730"/>
    </source>
</evidence>
<dbReference type="EC" id="3.1.26.3" evidence="3"/>
<dbReference type="AlphaFoldDB" id="A0A380DYU8"/>
<evidence type="ECO:0000259" key="2">
    <source>
        <dbReference type="PROSITE" id="PS50142"/>
    </source>
</evidence>
<dbReference type="GO" id="GO:0019843">
    <property type="term" value="F:rRNA binding"/>
    <property type="evidence" value="ECO:0007669"/>
    <property type="project" value="UniProtKB-KW"/>
</dbReference>
<dbReference type="Pfam" id="PF00636">
    <property type="entry name" value="Ribonuclease_3"/>
    <property type="match status" value="1"/>
</dbReference>
<gene>
    <name evidence="3" type="primary">rnc_2</name>
    <name evidence="3" type="ORF">NCTC5664_02280</name>
</gene>
<feature type="domain" description="RNase III" evidence="2">
    <location>
        <begin position="1"/>
        <end position="31"/>
    </location>
</feature>
<organism evidence="3 4">
    <name type="scientific">Staphylococcus aureus</name>
    <dbReference type="NCBI Taxonomy" id="1280"/>
    <lineage>
        <taxon>Bacteria</taxon>
        <taxon>Bacillati</taxon>
        <taxon>Bacillota</taxon>
        <taxon>Bacilli</taxon>
        <taxon>Bacillales</taxon>
        <taxon>Staphylococcaceae</taxon>
        <taxon>Staphylococcus</taxon>
    </lineage>
</organism>